<dbReference type="SUPFAM" id="SSF55486">
    <property type="entry name" value="Metalloproteases ('zincins'), catalytic domain"/>
    <property type="match status" value="1"/>
</dbReference>
<evidence type="ECO:0000313" key="5">
    <source>
        <dbReference type="Proteomes" id="UP000320390"/>
    </source>
</evidence>
<protein>
    <recommendedName>
        <fullName evidence="6">DUF5117 domain-containing protein</fullName>
    </recommendedName>
</protein>
<dbReference type="InterPro" id="IPR034032">
    <property type="entry name" value="Zn_MMP-like_bac"/>
</dbReference>
<evidence type="ECO:0008006" key="6">
    <source>
        <dbReference type="Google" id="ProtNLM"/>
    </source>
</evidence>
<dbReference type="InterPro" id="IPR033413">
    <property type="entry name" value="DUF5117"/>
</dbReference>
<evidence type="ECO:0000259" key="2">
    <source>
        <dbReference type="Pfam" id="PF16313"/>
    </source>
</evidence>
<gene>
    <name evidence="4" type="ORF">Poly30_15050</name>
</gene>
<evidence type="ECO:0000256" key="1">
    <source>
        <dbReference type="SAM" id="MobiDB-lite"/>
    </source>
</evidence>
<organism evidence="4 5">
    <name type="scientific">Saltatorellus ferox</name>
    <dbReference type="NCBI Taxonomy" id="2528018"/>
    <lineage>
        <taxon>Bacteria</taxon>
        <taxon>Pseudomonadati</taxon>
        <taxon>Planctomycetota</taxon>
        <taxon>Planctomycetia</taxon>
        <taxon>Planctomycetia incertae sedis</taxon>
        <taxon>Saltatorellus</taxon>
    </lineage>
</organism>
<evidence type="ECO:0000259" key="3">
    <source>
        <dbReference type="Pfam" id="PF17148"/>
    </source>
</evidence>
<dbReference type="PANTHER" id="PTHR38478:SF1">
    <property type="entry name" value="ZINC DEPENDENT METALLOPROTEASE DOMAIN LIPOPROTEIN"/>
    <property type="match status" value="1"/>
</dbReference>
<dbReference type="OrthoDB" id="9776599at2"/>
<reference evidence="4 5" key="1">
    <citation type="submission" date="2019-02" db="EMBL/GenBank/DDBJ databases">
        <title>Deep-cultivation of Planctomycetes and their phenomic and genomic characterization uncovers novel biology.</title>
        <authorList>
            <person name="Wiegand S."/>
            <person name="Jogler M."/>
            <person name="Boedeker C."/>
            <person name="Pinto D."/>
            <person name="Vollmers J."/>
            <person name="Rivas-Marin E."/>
            <person name="Kohn T."/>
            <person name="Peeters S.H."/>
            <person name="Heuer A."/>
            <person name="Rast P."/>
            <person name="Oberbeckmann S."/>
            <person name="Bunk B."/>
            <person name="Jeske O."/>
            <person name="Meyerdierks A."/>
            <person name="Storesund J.E."/>
            <person name="Kallscheuer N."/>
            <person name="Luecker S."/>
            <person name="Lage O.M."/>
            <person name="Pohl T."/>
            <person name="Merkel B.J."/>
            <person name="Hornburger P."/>
            <person name="Mueller R.-W."/>
            <person name="Bruemmer F."/>
            <person name="Labrenz M."/>
            <person name="Spormann A.M."/>
            <person name="Op den Camp H."/>
            <person name="Overmann J."/>
            <person name="Amann R."/>
            <person name="Jetten M.S.M."/>
            <person name="Mascher T."/>
            <person name="Medema M.H."/>
            <person name="Devos D.P."/>
            <person name="Kaster A.-K."/>
            <person name="Ovreas L."/>
            <person name="Rohde M."/>
            <person name="Galperin M.Y."/>
            <person name="Jogler C."/>
        </authorList>
    </citation>
    <scope>NUCLEOTIDE SEQUENCE [LARGE SCALE GENOMIC DNA]</scope>
    <source>
        <strain evidence="4 5">Poly30</strain>
    </source>
</reference>
<dbReference type="AlphaFoldDB" id="A0A518EPI8"/>
<feature type="region of interest" description="Disordered" evidence="1">
    <location>
        <begin position="65"/>
        <end position="103"/>
    </location>
</feature>
<dbReference type="Pfam" id="PF16313">
    <property type="entry name" value="DUF4953"/>
    <property type="match status" value="1"/>
</dbReference>
<feature type="domain" description="EcxA zinc-binding" evidence="2">
    <location>
        <begin position="471"/>
        <end position="775"/>
    </location>
</feature>
<dbReference type="InterPro" id="IPR032534">
    <property type="entry name" value="EcxA_zinc-bd"/>
</dbReference>
<dbReference type="GO" id="GO:0008237">
    <property type="term" value="F:metallopeptidase activity"/>
    <property type="evidence" value="ECO:0007669"/>
    <property type="project" value="InterPro"/>
</dbReference>
<sequence length="893" mass="95883">MSESLVGRLQRQEAGIFLFMSHTEPTRPLEGPLRRHGRSGWLAAGRPAAAWAKVAAVLAGCAAPAATSEEVPGGSRSERVDGSRRPARKPGSEGAVSQGASSEGTGGFLEVEFDQAAGKAILELPQADEAGVHATFLLLAGIETGLGANDVGLDRGQMGGARLVRFRTVGGRVLLEELNTKFRAEAGSDLERSAAAQSFATSVLFGAKPEPREGDGPLRIDLTGLLIRDLHGIASKLGSTGQGSYRLDADRSGLDVARCRSFPENLEFASVLTFTSDKPGRLARATAPEGAALTFVQRVGFLKLPDDGYERRLFDPRMGAFSTNYIDYGVALDEPIEQRLAIRHRIERDPDTGAPTPIVYYVDRAAPEPIRTALVEGASWWEEAFRDAGYPDVFRVEVAPEGLDPMDARYNVIQWVHRSTRGWSYGNAIADPRTGEIVKGHVSLGSLRVRQDRLLFEGLLGVEKTGTGAPEDPIELSLARIRQLSAHEVGHTLGLSHNFAASTQERASVMDYPAPRVGLDGEGGIDVSDAYAVGLGAWDRHAIAMLYAEISKDQSVTAFYERRVRAARERGLRYLTDEDARSDGAAQPLANLWDDGADPVAALLESLNVRRVALARFGRRNLRSGRALAELEEVFVPVYMHHRYQVDAALKAVAGIDYFHGMNQPGAQPALPVDPEVQSAALDVLMLTLAPETLAVPRGVAELFLPRPPGFGSSRETFERRAGAAFDWLGAAEVLARGTVRGLLNGERLLRAELQSARSPLHASLGADEVVRRLMGVAGLGDTVAEERPEGQALQLQRMVQAVVLEEMMRTYGAEGTARPVVEVLRSALETASTSSAVDAGNSDLRHEILALLDRPARPWAEGPNSAAPVAPPGSPIGTPGGYFCGCGQHGSW</sequence>
<dbReference type="Proteomes" id="UP000320390">
    <property type="component" value="Chromosome"/>
</dbReference>
<dbReference type="CDD" id="cd04276">
    <property type="entry name" value="ZnMc_MMP_like_2"/>
    <property type="match status" value="1"/>
</dbReference>
<proteinExistence type="predicted"/>
<name>A0A518EPI8_9BACT</name>
<feature type="domain" description="DUF5117" evidence="3">
    <location>
        <begin position="156"/>
        <end position="347"/>
    </location>
</feature>
<dbReference type="InterPro" id="IPR024079">
    <property type="entry name" value="MetalloPept_cat_dom_sf"/>
</dbReference>
<dbReference type="EMBL" id="CP036434">
    <property type="protein sequence ID" value="QDV06001.1"/>
    <property type="molecule type" value="Genomic_DNA"/>
</dbReference>
<dbReference type="Gene3D" id="3.40.390.10">
    <property type="entry name" value="Collagenase (Catalytic Domain)"/>
    <property type="match status" value="1"/>
</dbReference>
<keyword evidence="5" id="KW-1185">Reference proteome</keyword>
<accession>A0A518EPI8</accession>
<dbReference type="PANTHER" id="PTHR38478">
    <property type="entry name" value="PEPTIDASE M1A AND M12B"/>
    <property type="match status" value="1"/>
</dbReference>
<dbReference type="Pfam" id="PF17148">
    <property type="entry name" value="DUF5117"/>
    <property type="match status" value="1"/>
</dbReference>
<evidence type="ECO:0000313" key="4">
    <source>
        <dbReference type="EMBL" id="QDV06001.1"/>
    </source>
</evidence>